<keyword evidence="2" id="KW-1133">Transmembrane helix</keyword>
<proteinExistence type="predicted"/>
<keyword evidence="2" id="KW-0472">Membrane</keyword>
<evidence type="ECO:0000313" key="3">
    <source>
        <dbReference type="EMBL" id="PHJ21752.1"/>
    </source>
</evidence>
<organism evidence="3 4">
    <name type="scientific">Cystoisospora suis</name>
    <dbReference type="NCBI Taxonomy" id="483139"/>
    <lineage>
        <taxon>Eukaryota</taxon>
        <taxon>Sar</taxon>
        <taxon>Alveolata</taxon>
        <taxon>Apicomplexa</taxon>
        <taxon>Conoidasida</taxon>
        <taxon>Coccidia</taxon>
        <taxon>Eucoccidiorida</taxon>
        <taxon>Eimeriorina</taxon>
        <taxon>Sarcocystidae</taxon>
        <taxon>Cystoisospora</taxon>
    </lineage>
</organism>
<protein>
    <submittedName>
        <fullName evidence="3">Amine-terminal region of a tm vesicle-mediated sorter</fullName>
    </submittedName>
</protein>
<dbReference type="GeneID" id="94427806"/>
<feature type="transmembrane region" description="Helical" evidence="2">
    <location>
        <begin position="989"/>
        <end position="1012"/>
    </location>
</feature>
<feature type="compositionally biased region" description="Basic and acidic residues" evidence="1">
    <location>
        <begin position="1301"/>
        <end position="1325"/>
    </location>
</feature>
<feature type="compositionally biased region" description="Basic and acidic residues" evidence="1">
    <location>
        <begin position="1483"/>
        <end position="1501"/>
    </location>
</feature>
<feature type="region of interest" description="Disordered" evidence="1">
    <location>
        <begin position="1271"/>
        <end position="1333"/>
    </location>
</feature>
<feature type="compositionally biased region" description="Basic and acidic residues" evidence="1">
    <location>
        <begin position="822"/>
        <end position="841"/>
    </location>
</feature>
<feature type="compositionally biased region" description="Polar residues" evidence="1">
    <location>
        <begin position="1273"/>
        <end position="1284"/>
    </location>
</feature>
<feature type="compositionally biased region" description="Basic and acidic residues" evidence="1">
    <location>
        <begin position="166"/>
        <end position="183"/>
    </location>
</feature>
<name>A0A2C6L159_9APIC</name>
<keyword evidence="2" id="KW-0812">Transmembrane</keyword>
<evidence type="ECO:0000313" key="4">
    <source>
        <dbReference type="Proteomes" id="UP000221165"/>
    </source>
</evidence>
<gene>
    <name evidence="3" type="ORF">CSUI_004404</name>
</gene>
<feature type="region of interest" description="Disordered" evidence="1">
    <location>
        <begin position="820"/>
        <end position="842"/>
    </location>
</feature>
<keyword evidence="4" id="KW-1185">Reference proteome</keyword>
<feature type="compositionally biased region" description="Basic and acidic residues" evidence="1">
    <location>
        <begin position="202"/>
        <end position="226"/>
    </location>
</feature>
<dbReference type="RefSeq" id="XP_067923432.1">
    <property type="nucleotide sequence ID" value="XM_068064595.1"/>
</dbReference>
<feature type="region of interest" description="Disordered" evidence="1">
    <location>
        <begin position="1404"/>
        <end position="1432"/>
    </location>
</feature>
<comment type="caution">
    <text evidence="3">The sequence shown here is derived from an EMBL/GenBank/DDBJ whole genome shotgun (WGS) entry which is preliminary data.</text>
</comment>
<feature type="transmembrane region" description="Helical" evidence="2">
    <location>
        <begin position="1233"/>
        <end position="1257"/>
    </location>
</feature>
<evidence type="ECO:0000256" key="1">
    <source>
        <dbReference type="SAM" id="MobiDB-lite"/>
    </source>
</evidence>
<dbReference type="OrthoDB" id="331248at2759"/>
<feature type="region of interest" description="Disordered" evidence="1">
    <location>
        <begin position="1479"/>
        <end position="1571"/>
    </location>
</feature>
<reference evidence="3 4" key="1">
    <citation type="journal article" date="2017" name="Int. J. Parasitol.">
        <title>The genome of the protozoan parasite Cystoisospora suis and a reverse vaccinology approach to identify vaccine candidates.</title>
        <authorList>
            <person name="Palmieri N."/>
            <person name="Shrestha A."/>
            <person name="Ruttkowski B."/>
            <person name="Beck T."/>
            <person name="Vogl C."/>
            <person name="Tomley F."/>
            <person name="Blake D.P."/>
            <person name="Joachim A."/>
        </authorList>
    </citation>
    <scope>NUCLEOTIDE SEQUENCE [LARGE SCALE GENOMIC DNA]</scope>
    <source>
        <strain evidence="3 4">Wien I</strain>
    </source>
</reference>
<evidence type="ECO:0000256" key="2">
    <source>
        <dbReference type="SAM" id="Phobius"/>
    </source>
</evidence>
<feature type="region of interest" description="Disordered" evidence="1">
    <location>
        <begin position="150"/>
        <end position="229"/>
    </location>
</feature>
<accession>A0A2C6L159</accession>
<feature type="compositionally biased region" description="Basic and acidic residues" evidence="1">
    <location>
        <begin position="1514"/>
        <end position="1527"/>
    </location>
</feature>
<dbReference type="VEuPathDB" id="ToxoDB:CSUI_004404"/>
<sequence>MRAGRQGIIQWFTALAAAEQQPSQPLIHVPACPRRNVSTLKMAKGTYRREQEGRGGHGIFPTDSPAGVLGGGGQSERVAEACVAAAQATEASSGVLTLDSLREKLYIRVLHQDLAWIEVDVYRNSATKLVLQNPLRTFYFSTRVEGGTAVVSVSHSPPPEMLTRVLDPKKDTLSGSDRPREETGLSNRSSGGDSRLRGPTRPKADCRQDDSEEIERSLDEKDERKFKPAANADLSSKRVRIKSITTTIQLPSLSFSFLCATPSLSSLRFLGVYVNPREATGQLGGCPSQFILALHSLNASITSRFVLPSSLLGGNRSARNRRHALSVRHLGCFSIQGLHVFNFGPSPTCFPVVLGPAAYSLAPSAFGKFQHPSNGVRQPLPSFSIAEQAHSLPHSWRPVGGGCAGTSRGLSHRSVPAGDLGKPGVHPALQIQMVVSSKRQQGYPGMYPFLVYIHQSIEELKIGCAPLVVNLDMHQLLRIAAGLLDSLQAVGSPLLLQLQTRPFEMITGCEAAASPRCLWSRDGESLGCTHLHRQPRAAAGLEECGPAGQGQRARKDCKDPPFLGHSQSESENFSDAAFEANVSLWHSSRSRSPGVLDGATSGQRYAVGPLSNLPSFSSFFLSCFAPSSVATFGPFLTPPASSASNRSRCVVDSISIAPIVLSLSVVFDTLLQAAEVPSGQQHAGGLDGVILNDEAVNSRSSHLVNLTRDRETVGNGASDSGNLRRQETENTAFTRRLFSLFLRSLNVENAVVKIGSFSSDYMLLPLPVLQFFFSQHLQQQLKEAATTAVLSTDGLLNVGAWKGRVEAIARLFLTDCRTGSPAEHESRVSRKKEECNRRKQPNDMAISRKWREGSLQEYLGQEADIALKHLLSTVDAAGTAGAIILEGIADAVSRAFGLYGATALSVLTPAALGIEESRSVLSTCAPPSSPVRTLQRMLPAVPRLNFSEEVQAVQRLPPPLLLEGFVRGWIRLVEDCGQAVGDFIRSPVLALYAGGLSSLPSAVVSGALSLIVKPLVGMCEFIALAASGLQQQLHQRQTQLTTPQQVALQQLLLIMRGSTLMRGVAPSPVFNSGSLGGCDASQLGDEHLHLGSSSRPATIVLSPSVAVKIPVFSTYIGLEVLALPRMLYGPERVLRLYDSRDAFVQLILFQIGSLQSLPFVAHALDRRPVAAVGEVAQAVSIVGGQSSAPQETYWAAVNTTATAPRGVLRTGDSALSSRNDKVSGAMRHRHGGLFLLLLMGSSCYVVVGWPLVVLLSFPVKNISSLHCLRKSGGASSVSTENRTQPRGGKKSSRASPTPRSRPAEKATENESGRRRVGEGDRRNSPEKLSCGTANRATGISATVSGNAGSVDLSLASQAKSRKTRLSSNDTCRLVLCVSIDSELERQVNQCTAAVSAASEIVSSSLTKGSENGGSRGGTADSTGTARRPFGGLDRMWQGFGFKRVTLREQEDQGAESEHAHNQPAATHRLFWVVDVLQSGKGETSGREEQVTSKPKKSERTPRTSARRHANTSSTRDRDGPRRGKKDLNALQGADNVPAEEFDTTSETRGRSSAYNQGSSEDEGLSRRTTTSRGSRWMIIQLNAVDEDKAHNFKKAVSQLNRHSRAGPACL</sequence>
<dbReference type="Proteomes" id="UP000221165">
    <property type="component" value="Unassembled WGS sequence"/>
</dbReference>
<feature type="compositionally biased region" description="Polar residues" evidence="1">
    <location>
        <begin position="1544"/>
        <end position="1558"/>
    </location>
</feature>
<dbReference type="EMBL" id="MIGC01002047">
    <property type="protein sequence ID" value="PHJ21752.1"/>
    <property type="molecule type" value="Genomic_DNA"/>
</dbReference>